<feature type="compositionally biased region" description="Polar residues" evidence="8">
    <location>
        <begin position="577"/>
        <end position="588"/>
    </location>
</feature>
<feature type="compositionally biased region" description="Polar residues" evidence="8">
    <location>
        <begin position="675"/>
        <end position="691"/>
    </location>
</feature>
<evidence type="ECO:0000256" key="5">
    <source>
        <dbReference type="ARBA" id="ARBA00023049"/>
    </source>
</evidence>
<evidence type="ECO:0000256" key="1">
    <source>
        <dbReference type="ARBA" id="ARBA00022670"/>
    </source>
</evidence>
<dbReference type="PANTHER" id="PTHR10410">
    <property type="entry name" value="EUKARYOTIC TRANSLATION INITIATION FACTOR 3 -RELATED"/>
    <property type="match status" value="1"/>
</dbReference>
<feature type="region of interest" description="Disordered" evidence="8">
    <location>
        <begin position="1014"/>
        <end position="1052"/>
    </location>
</feature>
<keyword evidence="4" id="KW-0862">Zinc</keyword>
<evidence type="ECO:0000256" key="3">
    <source>
        <dbReference type="ARBA" id="ARBA00022801"/>
    </source>
</evidence>
<feature type="compositionally biased region" description="Gly residues" evidence="8">
    <location>
        <begin position="1322"/>
        <end position="1340"/>
    </location>
</feature>
<evidence type="ECO:0000256" key="2">
    <source>
        <dbReference type="ARBA" id="ARBA00022723"/>
    </source>
</evidence>
<dbReference type="PROSITE" id="PS50249">
    <property type="entry name" value="MPN"/>
    <property type="match status" value="1"/>
</dbReference>
<dbReference type="Pfam" id="PF01398">
    <property type="entry name" value="JAB"/>
    <property type="match status" value="1"/>
</dbReference>
<dbReference type="VEuPathDB" id="VectorBase:ACHR009354"/>
<evidence type="ECO:0000256" key="7">
    <source>
        <dbReference type="SAM" id="Coils"/>
    </source>
</evidence>
<dbReference type="CDD" id="cd08067">
    <property type="entry name" value="MPN_2A_DUB"/>
    <property type="match status" value="1"/>
</dbReference>
<feature type="compositionally biased region" description="Acidic residues" evidence="8">
    <location>
        <begin position="141"/>
        <end position="151"/>
    </location>
</feature>
<feature type="region of interest" description="Disordered" evidence="8">
    <location>
        <begin position="132"/>
        <end position="162"/>
    </location>
</feature>
<dbReference type="Proteomes" id="UP000075881">
    <property type="component" value="Unassembled WGS sequence"/>
</dbReference>
<keyword evidence="7" id="KW-0175">Coiled coil</keyword>
<dbReference type="GO" id="GO:0006508">
    <property type="term" value="P:proteolysis"/>
    <property type="evidence" value="ECO:0007669"/>
    <property type="project" value="UniProtKB-KW"/>
</dbReference>
<feature type="region of interest" description="Disordered" evidence="8">
    <location>
        <begin position="826"/>
        <end position="867"/>
    </location>
</feature>
<keyword evidence="5" id="KW-0482">Metalloprotease</keyword>
<feature type="domain" description="MPN" evidence="9">
    <location>
        <begin position="200"/>
        <end position="336"/>
    </location>
</feature>
<feature type="compositionally biased region" description="Gly residues" evidence="8">
    <location>
        <begin position="1488"/>
        <end position="1497"/>
    </location>
</feature>
<keyword evidence="2" id="KW-0479">Metal-binding</keyword>
<keyword evidence="11" id="KW-1185">Reference proteome</keyword>
<feature type="region of interest" description="Disordered" evidence="8">
    <location>
        <begin position="494"/>
        <end position="704"/>
    </location>
</feature>
<feature type="compositionally biased region" description="Polar residues" evidence="8">
    <location>
        <begin position="638"/>
        <end position="661"/>
    </location>
</feature>
<feature type="compositionally biased region" description="Low complexity" evidence="8">
    <location>
        <begin position="609"/>
        <end position="628"/>
    </location>
</feature>
<dbReference type="GO" id="GO:0046872">
    <property type="term" value="F:metal ion binding"/>
    <property type="evidence" value="ECO:0007669"/>
    <property type="project" value="UniProtKB-KW"/>
</dbReference>
<reference evidence="11" key="1">
    <citation type="submission" date="2013-03" db="EMBL/GenBank/DDBJ databases">
        <title>The Genome Sequence of Anopheles christyi ACHKN1017.</title>
        <authorList>
            <consortium name="The Broad Institute Genomics Platform"/>
            <person name="Neafsey D.E."/>
            <person name="Besansky N."/>
            <person name="Walker B."/>
            <person name="Young S.K."/>
            <person name="Zeng Q."/>
            <person name="Gargeya S."/>
            <person name="Fitzgerald M."/>
            <person name="Haas B."/>
            <person name="Abouelleil A."/>
            <person name="Allen A.W."/>
            <person name="Alvarado L."/>
            <person name="Arachchi H.M."/>
            <person name="Berlin A.M."/>
            <person name="Chapman S.B."/>
            <person name="Gainer-Dewar J."/>
            <person name="Goldberg J."/>
            <person name="Griggs A."/>
            <person name="Gujja S."/>
            <person name="Hansen M."/>
            <person name="Howarth C."/>
            <person name="Imamovic A."/>
            <person name="Ireland A."/>
            <person name="Larimer J."/>
            <person name="McCowan C."/>
            <person name="Murphy C."/>
            <person name="Pearson M."/>
            <person name="Poon T.W."/>
            <person name="Priest M."/>
            <person name="Roberts A."/>
            <person name="Saif S."/>
            <person name="Shea T."/>
            <person name="Sisk P."/>
            <person name="Sykes S."/>
            <person name="Wortman J."/>
            <person name="Nusbaum C."/>
            <person name="Birren B."/>
        </authorList>
    </citation>
    <scope>NUCLEOTIDE SEQUENCE [LARGE SCALE GENOMIC DNA]</scope>
    <source>
        <strain evidence="11">ACHKN1017</strain>
    </source>
</reference>
<dbReference type="InterPro" id="IPR040843">
    <property type="entry name" value="RAMA"/>
</dbReference>
<feature type="compositionally biased region" description="Basic and acidic residues" evidence="8">
    <location>
        <begin position="1"/>
        <end position="16"/>
    </location>
</feature>
<dbReference type="FunFam" id="3.40.140.10:FF:000053">
    <property type="entry name" value="MPN domain-containing protein CG4751"/>
    <property type="match status" value="1"/>
</dbReference>
<dbReference type="InterPro" id="IPR000555">
    <property type="entry name" value="JAMM/MPN+_dom"/>
</dbReference>
<evidence type="ECO:0000256" key="4">
    <source>
        <dbReference type="ARBA" id="ARBA00022833"/>
    </source>
</evidence>
<feature type="region of interest" description="Disordered" evidence="8">
    <location>
        <begin position="1422"/>
        <end position="1501"/>
    </location>
</feature>
<dbReference type="InterPro" id="IPR037518">
    <property type="entry name" value="MPN"/>
</dbReference>
<evidence type="ECO:0000313" key="11">
    <source>
        <dbReference type="Proteomes" id="UP000075881"/>
    </source>
</evidence>
<evidence type="ECO:0000259" key="9">
    <source>
        <dbReference type="PROSITE" id="PS50249"/>
    </source>
</evidence>
<feature type="compositionally biased region" description="Gly residues" evidence="8">
    <location>
        <begin position="1034"/>
        <end position="1044"/>
    </location>
</feature>
<feature type="region of interest" description="Disordered" evidence="8">
    <location>
        <begin position="1"/>
        <end position="22"/>
    </location>
</feature>
<feature type="compositionally biased region" description="Polar residues" evidence="8">
    <location>
        <begin position="1532"/>
        <end position="1546"/>
    </location>
</feature>
<sequence length="1608" mass="165148">MSTKASEEESSSHLDESDIPDEFIDDDADKLGYFPGKTITLQMLLGANVLQPGKGAMTIEYLGQKFVGDLLADGKIKSQETETIFCSPSAWAIYCKRIINPDKKSGCGWASVKYKGRKLDAYKAAYYKKQQKERDQKEELPSEDPVEELEEDKTAMEPPPARRNIVSHNTISNRNIMHDSNTLIEAVPFTAIGKMQPFLVTVSTSTLLVMDFHCHLTNYEVCGYLGGTWDINAHNLSITHAFPCRNTRHDRDKAALCELQIQKLMIKKNINLVGWYHSHPRFPVQPTLRDCDAQLDYQIRMRGPTEASYIPCIGFICSPYDDQNSALESNVMSFWVMPPPENRPAEYGRPMLMSYTLVQDETLSEDVKEEMMLTVDYYKQFKRELINFQSLYINDVPYIEKLRKSLTPRFPRDSTSGHFWNWIRELLGLEPEEIPEVVVIPDPPPPPPVMSAAEHHHHPDGTKLNDDVTIVSSTPACPPQPVVVNLVHSAEESSITTEAKNDDDFDGASEMGDSDVISLKDDDGKPTGPSIAVPSLQAQLKRPSGLNMTPSPLSSSLVVLPTNLSQTGNNGGPVAAPQTTATNLTMNSGAGAGGGAGLANNHHLHGMSQQHQQQQQQQQQLAGQQQHQPGAMLPLGANSLTTTNTSSPRDSPITIPSNSASPAKFEMPVRASPSPAKSDTSSCRSRTRNSPAPSPGKLSIGDILGSAAGGAGGGNRGSPTLSSLIGHSGGGAGAGGGGAGGPGNIHDLYAATFASLGSALPSNLLSQDYAALFGQGAGGQQGGKQQRGDEYGLSALTALAQVAAASGLSNSQINETLLHSLNRSISSKGGGSGGSSNVVTSGASTITSNSGSSGGANSSASGLPPIPNMKEFMQQLEKGNLSLFMQSQYGNPLAGMAGLTSGSPGTSGSTGSSTGAGGSPSTGKSGRSGKSRSKASQLQQQQQAAAAAAVAAQQQLQQAQQALLQHQSMMEYADFSSKFDQGKLADLMKSPEYSQMLLQQAQALGNLGSEISIIKKPSSGSSKNNSNSKDHSGGQMGSVGGGNSSGSSMSTATSAAKKEAAASELISKLRTVFSTDAYLPPVPTTADINLLVEQSQKYPVVQQILNSGNVDDIQVLLKAQSLSNNQLDFAAFLNHTGGTNGNSALNLGMLTGGGGGSGSTDGQSPSGKSSSSGSKGGAGGLKDSDMAAAAAAINPYLAVPNLSSLFEPIQRMGGGGGSGGGKSGGKGDKASKAAAAAAAAAAVSSGSMTNPADMLNSLFTSAVGAGGAPPSAADMNALLYSQAVAAAAAAGGKGVPDLNMLFGGAAGAGMPNVNSGMSSPGGVSGGSPGQQGAGTGGTNSGGKSSAAAAAAAAAANLDYLSMFPNFSAAAAGKMPDMSALFAQDKYEIPDPLSKATLEANNMYLAPSASLLKLHQEAFSSMLMKPPKSSSSSTTSSTGKMETPTPPPPPPQSAPSTGQGTTGASLIPSPGARLTPTKSASRESPSLGTGSGGGGTGGSSKYNFSAVDLAVSSVVPLAASSPIGSAAADLSRKSASQTPPVDMSRSSPAIPGTTTGPGTTSPGGSGGGGGSSSMILPPYKKRMEFASIADLVAAPPAKIPKMSTENLDP</sequence>
<feature type="compositionally biased region" description="Low complexity" evidence="8">
    <location>
        <begin position="1428"/>
        <end position="1437"/>
    </location>
</feature>
<feature type="compositionally biased region" description="Polar residues" evidence="8">
    <location>
        <begin position="1475"/>
        <end position="1486"/>
    </location>
</feature>
<dbReference type="InterPro" id="IPR050242">
    <property type="entry name" value="JAMM_MPN+_peptidase_M67A"/>
</dbReference>
<dbReference type="STRING" id="43041.A0A182KF15"/>
<feature type="region of interest" description="Disordered" evidence="8">
    <location>
        <begin position="1150"/>
        <end position="1180"/>
    </location>
</feature>
<reference evidence="10" key="2">
    <citation type="submission" date="2020-05" db="UniProtKB">
        <authorList>
            <consortium name="EnsemblMetazoa"/>
        </authorList>
    </citation>
    <scope>IDENTIFICATION</scope>
    <source>
        <strain evidence="10">ACHKN1017</strain>
    </source>
</reference>
<feature type="region of interest" description="Disordered" evidence="8">
    <location>
        <begin position="1316"/>
        <end position="1344"/>
    </location>
</feature>
<feature type="compositionally biased region" description="Low complexity" evidence="8">
    <location>
        <begin position="1160"/>
        <end position="1173"/>
    </location>
</feature>
<dbReference type="Gene3D" id="3.40.140.10">
    <property type="entry name" value="Cytidine Deaminase, domain 2"/>
    <property type="match status" value="1"/>
</dbReference>
<feature type="compositionally biased region" description="Gly residues" evidence="8">
    <location>
        <begin position="1560"/>
        <end position="1570"/>
    </location>
</feature>
<evidence type="ECO:0000313" key="10">
    <source>
        <dbReference type="EnsemblMetazoa" id="ACHR009354-PA"/>
    </source>
</evidence>
<dbReference type="Pfam" id="PF18755">
    <property type="entry name" value="RAMA"/>
    <property type="match status" value="1"/>
</dbReference>
<organism evidence="10 11">
    <name type="scientific">Anopheles christyi</name>
    <dbReference type="NCBI Taxonomy" id="43041"/>
    <lineage>
        <taxon>Eukaryota</taxon>
        <taxon>Metazoa</taxon>
        <taxon>Ecdysozoa</taxon>
        <taxon>Arthropoda</taxon>
        <taxon>Hexapoda</taxon>
        <taxon>Insecta</taxon>
        <taxon>Pterygota</taxon>
        <taxon>Neoptera</taxon>
        <taxon>Endopterygota</taxon>
        <taxon>Diptera</taxon>
        <taxon>Nematocera</taxon>
        <taxon>Culicoidea</taxon>
        <taxon>Culicidae</taxon>
        <taxon>Anophelinae</taxon>
        <taxon>Anopheles</taxon>
    </lineage>
</organism>
<proteinExistence type="inferred from homology"/>
<feature type="compositionally biased region" description="Low complexity" evidence="8">
    <location>
        <begin position="1014"/>
        <end position="1027"/>
    </location>
</feature>
<feature type="region of interest" description="Disordered" evidence="8">
    <location>
        <begin position="1522"/>
        <end position="1575"/>
    </location>
</feature>
<dbReference type="GO" id="GO:0008237">
    <property type="term" value="F:metallopeptidase activity"/>
    <property type="evidence" value="ECO:0007669"/>
    <property type="project" value="UniProtKB-KW"/>
</dbReference>
<evidence type="ECO:0000256" key="8">
    <source>
        <dbReference type="SAM" id="MobiDB-lite"/>
    </source>
</evidence>
<feature type="compositionally biased region" description="Gly residues" evidence="8">
    <location>
        <begin position="1150"/>
        <end position="1159"/>
    </location>
</feature>
<feature type="compositionally biased region" description="Low complexity" evidence="8">
    <location>
        <begin position="550"/>
        <end position="561"/>
    </location>
</feature>
<dbReference type="EnsemblMetazoa" id="ACHR009354-RA">
    <property type="protein sequence ID" value="ACHR009354-PA"/>
    <property type="gene ID" value="ACHR009354"/>
</dbReference>
<feature type="compositionally biased region" description="Pro residues" evidence="8">
    <location>
        <begin position="1443"/>
        <end position="1452"/>
    </location>
</feature>
<feature type="compositionally biased region" description="Low complexity" evidence="8">
    <location>
        <begin position="900"/>
        <end position="913"/>
    </location>
</feature>
<feature type="compositionally biased region" description="Low complexity" evidence="8">
    <location>
        <begin position="1550"/>
        <end position="1559"/>
    </location>
</feature>
<dbReference type="SUPFAM" id="SSF102712">
    <property type="entry name" value="JAB1/MPN domain"/>
    <property type="match status" value="1"/>
</dbReference>
<name>A0A182KF15_9DIPT</name>
<protein>
    <submittedName>
        <fullName evidence="10">MPN domain-containing protein</fullName>
    </submittedName>
</protein>
<feature type="compositionally biased region" description="Polar residues" evidence="8">
    <location>
        <begin position="1453"/>
        <end position="1463"/>
    </location>
</feature>
<keyword evidence="1" id="KW-0645">Protease</keyword>
<comment type="similarity">
    <text evidence="6">Belongs to the peptidase M67 family.</text>
</comment>
<feature type="region of interest" description="Disordered" evidence="8">
    <location>
        <begin position="895"/>
        <end position="940"/>
    </location>
</feature>
<feature type="coiled-coil region" evidence="7">
    <location>
        <begin position="942"/>
        <end position="969"/>
    </location>
</feature>
<keyword evidence="3" id="KW-0378">Hydrolase</keyword>
<accession>A0A182KF15</accession>
<feature type="compositionally biased region" description="Low complexity" evidence="8">
    <location>
        <begin position="835"/>
        <end position="862"/>
    </location>
</feature>
<evidence type="ECO:0000256" key="6">
    <source>
        <dbReference type="ARBA" id="ARBA00061577"/>
    </source>
</evidence>